<organism evidence="3 4">
    <name type="scientific">Geodermatophilus sabuli</name>
    <dbReference type="NCBI Taxonomy" id="1564158"/>
    <lineage>
        <taxon>Bacteria</taxon>
        <taxon>Bacillati</taxon>
        <taxon>Actinomycetota</taxon>
        <taxon>Actinomycetes</taxon>
        <taxon>Geodermatophilales</taxon>
        <taxon>Geodermatophilaceae</taxon>
        <taxon>Geodermatophilus</taxon>
    </lineage>
</organism>
<feature type="signal peptide" evidence="1">
    <location>
        <begin position="1"/>
        <end position="35"/>
    </location>
</feature>
<evidence type="ECO:0000313" key="3">
    <source>
        <dbReference type="EMBL" id="NEK57976.1"/>
    </source>
</evidence>
<name>A0A7K3VZC2_9ACTN</name>
<dbReference type="NCBIfam" id="TIGR02669">
    <property type="entry name" value="SpoIID_LytB"/>
    <property type="match status" value="1"/>
</dbReference>
<dbReference type="AlphaFoldDB" id="A0A7K3VZC2"/>
<comment type="caution">
    <text evidence="3">The sequence shown here is derived from an EMBL/GenBank/DDBJ whole genome shotgun (WGS) entry which is preliminary data.</text>
</comment>
<dbReference type="InterPro" id="IPR013693">
    <property type="entry name" value="SpoIID/LytB_N"/>
</dbReference>
<proteinExistence type="predicted"/>
<dbReference type="InterPro" id="IPR013486">
    <property type="entry name" value="SpoIID/LytB"/>
</dbReference>
<dbReference type="Pfam" id="PF08486">
    <property type="entry name" value="SpoIID"/>
    <property type="match status" value="1"/>
</dbReference>
<dbReference type="GO" id="GO:0030435">
    <property type="term" value="P:sporulation resulting in formation of a cellular spore"/>
    <property type="evidence" value="ECO:0007669"/>
    <property type="project" value="InterPro"/>
</dbReference>
<accession>A0A7K3VZC2</accession>
<evidence type="ECO:0000259" key="2">
    <source>
        <dbReference type="Pfam" id="PF08486"/>
    </source>
</evidence>
<dbReference type="EMBL" id="JAAGWF010000009">
    <property type="protein sequence ID" value="NEK57976.1"/>
    <property type="molecule type" value="Genomic_DNA"/>
</dbReference>
<dbReference type="Proteomes" id="UP000470246">
    <property type="component" value="Unassembled WGS sequence"/>
</dbReference>
<feature type="chain" id="PRO_5029732222" evidence="1">
    <location>
        <begin position="36"/>
        <end position="635"/>
    </location>
</feature>
<sequence length="635" mass="65357">MATDRLRLRRWAGTALAAIGLAAAGSIVAPAPAQAALTGDVQFTGHGWGHGRGLGQWGAYGYATTHSWPYTQILSHYYGGTTQSTQPNDVITVQLTGQDGRDLVVTSGRDFTVGGVPLPAGTAARVQARPDGSFTLATGAGCAGALSAPQTIGSSRVVASVPPGNDLSAMLSLCTPTGTTQYRGELSVRWLPEGQRTVNSVNMEDYLRGVVPRESPASWGDAAGGKGIEALKAQAVAARSYAWAEGRSSWAKTCDTTSCQVYLGAGTNTTKALEDPRTDAAIAATSGVVLRNGANAIVRAEFSSSTGGHTAGGTFPAVPDAGDAASPYHDWALAVPATTIAAAYGVGTLTDIKVTARNGYGADGGRATQVQIIGTAKTVTATGSQVRTALGLRSDWFTIGGSRPAAAVQPVVFQGSANVLGASAQGVAFGGRGDVPLSCDWDGDGVDTLGVFRSGVFHITNAAGSGQAEASFGYGQAGDQPVCGDWDGNGTDTVGIYRSGHVFLRNSNSTGVSHGDFWFGDRGDVLVAGDWDGDPYDTVGVWRRGTFFLTNSNLRPVADARISYGDATDLPTVGDWDGNGTDTVGIYRSGRFFLRNSVSTGVADLAFPFGDAGDRPLPGRWTKGSSDTVGVARSY</sequence>
<dbReference type="InterPro" id="IPR028994">
    <property type="entry name" value="Integrin_alpha_N"/>
</dbReference>
<dbReference type="RefSeq" id="WP_163481289.1">
    <property type="nucleotide sequence ID" value="NZ_JAAGWF010000009.1"/>
</dbReference>
<evidence type="ECO:0000313" key="4">
    <source>
        <dbReference type="Proteomes" id="UP000470246"/>
    </source>
</evidence>
<keyword evidence="1" id="KW-0732">Signal</keyword>
<reference evidence="3 4" key="1">
    <citation type="submission" date="2020-02" db="EMBL/GenBank/DDBJ databases">
        <title>Geodermatophilus sabuli CPCC 205279 I12A-02694.</title>
        <authorList>
            <person name="Jiang Z."/>
        </authorList>
    </citation>
    <scope>NUCLEOTIDE SEQUENCE [LARGE SCALE GENOMIC DNA]</scope>
    <source>
        <strain evidence="3 4">I12A-02694</strain>
    </source>
</reference>
<keyword evidence="4" id="KW-1185">Reference proteome</keyword>
<protein>
    <submittedName>
        <fullName evidence="3">SpoIID/LytB domain-containing protein</fullName>
    </submittedName>
</protein>
<evidence type="ECO:0000256" key="1">
    <source>
        <dbReference type="SAM" id="SignalP"/>
    </source>
</evidence>
<dbReference type="SUPFAM" id="SSF69318">
    <property type="entry name" value="Integrin alpha N-terminal domain"/>
    <property type="match status" value="1"/>
</dbReference>
<feature type="domain" description="Sporulation stage II protein D amidase enhancer LytB N-terminal" evidence="2">
    <location>
        <begin position="195"/>
        <end position="290"/>
    </location>
</feature>
<gene>
    <name evidence="3" type="ORF">GCU56_08835</name>
</gene>